<dbReference type="Proteomes" id="UP001152888">
    <property type="component" value="Unassembled WGS sequence"/>
</dbReference>
<sequence length="75" mass="8782">MSEYSWIWSYKKWTMLEKAVADTNIILRHLISNDLAVSYRYLGTRQDKKAFKASVFIKVVLVINFAPMELLPLSE</sequence>
<keyword evidence="2" id="KW-1185">Reference proteome</keyword>
<dbReference type="AlphaFoldDB" id="A0A9P0LLZ3"/>
<protein>
    <submittedName>
        <fullName evidence="1">Uncharacterized protein</fullName>
    </submittedName>
</protein>
<evidence type="ECO:0000313" key="1">
    <source>
        <dbReference type="EMBL" id="CAH1996121.1"/>
    </source>
</evidence>
<comment type="caution">
    <text evidence="1">The sequence shown here is derived from an EMBL/GenBank/DDBJ whole genome shotgun (WGS) entry which is preliminary data.</text>
</comment>
<proteinExistence type="predicted"/>
<reference evidence="1" key="1">
    <citation type="submission" date="2022-03" db="EMBL/GenBank/DDBJ databases">
        <authorList>
            <person name="Sayadi A."/>
        </authorList>
    </citation>
    <scope>NUCLEOTIDE SEQUENCE</scope>
</reference>
<dbReference type="EMBL" id="CAKOFQ010007250">
    <property type="protein sequence ID" value="CAH1996121.1"/>
    <property type="molecule type" value="Genomic_DNA"/>
</dbReference>
<gene>
    <name evidence="1" type="ORF">ACAOBT_LOCUS23037</name>
</gene>
<name>A0A9P0LLZ3_ACAOB</name>
<organism evidence="1 2">
    <name type="scientific">Acanthoscelides obtectus</name>
    <name type="common">Bean weevil</name>
    <name type="synonym">Bruchus obtectus</name>
    <dbReference type="NCBI Taxonomy" id="200917"/>
    <lineage>
        <taxon>Eukaryota</taxon>
        <taxon>Metazoa</taxon>
        <taxon>Ecdysozoa</taxon>
        <taxon>Arthropoda</taxon>
        <taxon>Hexapoda</taxon>
        <taxon>Insecta</taxon>
        <taxon>Pterygota</taxon>
        <taxon>Neoptera</taxon>
        <taxon>Endopterygota</taxon>
        <taxon>Coleoptera</taxon>
        <taxon>Polyphaga</taxon>
        <taxon>Cucujiformia</taxon>
        <taxon>Chrysomeloidea</taxon>
        <taxon>Chrysomelidae</taxon>
        <taxon>Bruchinae</taxon>
        <taxon>Bruchini</taxon>
        <taxon>Acanthoscelides</taxon>
    </lineage>
</organism>
<accession>A0A9P0LLZ3</accession>
<evidence type="ECO:0000313" key="2">
    <source>
        <dbReference type="Proteomes" id="UP001152888"/>
    </source>
</evidence>